<evidence type="ECO:0000313" key="2">
    <source>
        <dbReference type="EMBL" id="CAB0594829.1"/>
    </source>
</evidence>
<feature type="region of interest" description="Disordered" evidence="1">
    <location>
        <begin position="91"/>
        <end position="138"/>
    </location>
</feature>
<gene>
    <name evidence="2" type="ORF">CIP107547_00940</name>
</gene>
<proteinExistence type="predicted"/>
<evidence type="ECO:0000256" key="1">
    <source>
        <dbReference type="SAM" id="MobiDB-lite"/>
    </source>
</evidence>
<dbReference type="AlphaFoldDB" id="A0A811G0D2"/>
<dbReference type="RefSeq" id="WP_016830327.1">
    <property type="nucleotide sequence ID" value="NZ_CP040521.1"/>
</dbReference>
<sequence>MGIEEPAFEGKFTGVFVDDEDLVRTGRAWMEVTSGNGVVHVPLSAEHHRLREQVQHDAQAVAEGKAAFDETLRKVQAAESAALPAAEAAKKSQQAAELAAGEAARSESAAAQSQREASGSAEQSKMSRSSAGVPVHVS</sequence>
<accession>A0A811G0D2</accession>
<reference evidence="2 3" key="1">
    <citation type="submission" date="2020-02" db="EMBL/GenBank/DDBJ databases">
        <authorList>
            <person name="Brisse S."/>
        </authorList>
    </citation>
    <scope>NUCLEOTIDE SEQUENCE [LARGE SCALE GENOMIC DNA]</scope>
    <source>
        <strain evidence="2">CIP107547</strain>
    </source>
</reference>
<dbReference type="Proteomes" id="UP000480222">
    <property type="component" value="Unassembled WGS sequence"/>
</dbReference>
<evidence type="ECO:0000313" key="3">
    <source>
        <dbReference type="Proteomes" id="UP000480222"/>
    </source>
</evidence>
<dbReference type="EMBL" id="CADDAV010000010">
    <property type="protein sequence ID" value="CAB0594829.1"/>
    <property type="molecule type" value="Genomic_DNA"/>
</dbReference>
<organism evidence="2 3">
    <name type="scientific">Corynebacterium diphtheriae</name>
    <dbReference type="NCBI Taxonomy" id="1717"/>
    <lineage>
        <taxon>Bacteria</taxon>
        <taxon>Bacillati</taxon>
        <taxon>Actinomycetota</taxon>
        <taxon>Actinomycetes</taxon>
        <taxon>Mycobacteriales</taxon>
        <taxon>Corynebacteriaceae</taxon>
        <taxon>Corynebacterium</taxon>
    </lineage>
</organism>
<comment type="caution">
    <text evidence="2">The sequence shown here is derived from an EMBL/GenBank/DDBJ whole genome shotgun (WGS) entry which is preliminary data.</text>
</comment>
<feature type="compositionally biased region" description="Low complexity" evidence="1">
    <location>
        <begin position="91"/>
        <end position="124"/>
    </location>
</feature>
<name>A0A811G0D2_CORDP</name>
<protein>
    <submittedName>
        <fullName evidence="2">Uncharacterized protein</fullName>
    </submittedName>
</protein>